<dbReference type="PANTHER" id="PTHR44329:SF298">
    <property type="entry name" value="MIXED LINEAGE KINASE DOMAIN-LIKE PROTEIN"/>
    <property type="match status" value="1"/>
</dbReference>
<keyword evidence="10" id="KW-0677">Repeat</keyword>
<dbReference type="PROSITE" id="PS51257">
    <property type="entry name" value="PROKAR_LIPOPROTEIN"/>
    <property type="match status" value="1"/>
</dbReference>
<feature type="compositionally biased region" description="Low complexity" evidence="22">
    <location>
        <begin position="1168"/>
        <end position="1183"/>
    </location>
</feature>
<comment type="catalytic activity">
    <reaction evidence="19">
        <text>L-threonyl-[protein] + ATP = O-phospho-L-threonyl-[protein] + ADP + H(+)</text>
        <dbReference type="Rhea" id="RHEA:46608"/>
        <dbReference type="Rhea" id="RHEA-COMP:11060"/>
        <dbReference type="Rhea" id="RHEA-COMP:11605"/>
        <dbReference type="ChEBI" id="CHEBI:15378"/>
        <dbReference type="ChEBI" id="CHEBI:30013"/>
        <dbReference type="ChEBI" id="CHEBI:30616"/>
        <dbReference type="ChEBI" id="CHEBI:61977"/>
        <dbReference type="ChEBI" id="CHEBI:456216"/>
        <dbReference type="EC" id="2.7.11.1"/>
    </reaction>
</comment>
<dbReference type="KEGG" id="acan:ACA1_109130"/>
<evidence type="ECO:0000256" key="9">
    <source>
        <dbReference type="ARBA" id="ARBA00022729"/>
    </source>
</evidence>
<keyword evidence="5" id="KW-0723">Serine/threonine-protein kinase</keyword>
<dbReference type="InterPro" id="IPR017441">
    <property type="entry name" value="Protein_kinase_ATP_BS"/>
</dbReference>
<dbReference type="FunFam" id="2.10.25.10:FF:000036">
    <property type="entry name" value="Integrin beta"/>
    <property type="match status" value="1"/>
</dbReference>
<evidence type="ECO:0000256" key="11">
    <source>
        <dbReference type="ARBA" id="ARBA00022741"/>
    </source>
</evidence>
<keyword evidence="18" id="KW-0325">Glycoprotein</keyword>
<feature type="transmembrane region" description="Helical" evidence="23">
    <location>
        <begin position="12"/>
        <end position="32"/>
    </location>
</feature>
<feature type="region of interest" description="Disordered" evidence="22">
    <location>
        <begin position="1442"/>
        <end position="1464"/>
    </location>
</feature>
<evidence type="ECO:0000256" key="19">
    <source>
        <dbReference type="ARBA" id="ARBA00047899"/>
    </source>
</evidence>
<evidence type="ECO:0000256" key="20">
    <source>
        <dbReference type="ARBA" id="ARBA00048679"/>
    </source>
</evidence>
<dbReference type="GO" id="GO:0007229">
    <property type="term" value="P:integrin-mediated signaling pathway"/>
    <property type="evidence" value="ECO:0007669"/>
    <property type="project" value="UniProtKB-KW"/>
</dbReference>
<feature type="region of interest" description="Disordered" evidence="22">
    <location>
        <begin position="1486"/>
        <end position="1511"/>
    </location>
</feature>
<evidence type="ECO:0000256" key="7">
    <source>
        <dbReference type="ARBA" id="ARBA00022679"/>
    </source>
</evidence>
<evidence type="ECO:0000256" key="13">
    <source>
        <dbReference type="ARBA" id="ARBA00022840"/>
    </source>
</evidence>
<dbReference type="Proteomes" id="UP000011083">
    <property type="component" value="Unassembled WGS sequence"/>
</dbReference>
<feature type="binding site" evidence="21">
    <location>
        <position position="847"/>
    </location>
    <ligand>
        <name>ATP</name>
        <dbReference type="ChEBI" id="CHEBI:30616"/>
    </ligand>
</feature>
<name>L8GDM5_ACACF</name>
<dbReference type="GO" id="GO:0016020">
    <property type="term" value="C:membrane"/>
    <property type="evidence" value="ECO:0007669"/>
    <property type="project" value="UniProtKB-SubCell"/>
</dbReference>
<dbReference type="InterPro" id="IPR024370">
    <property type="entry name" value="PBP_domain"/>
</dbReference>
<proteinExistence type="inferred from homology"/>
<dbReference type="VEuPathDB" id="AmoebaDB:ACA1_109130"/>
<dbReference type="InterPro" id="IPR029787">
    <property type="entry name" value="Nucleotide_cyclase"/>
</dbReference>
<evidence type="ECO:0000256" key="21">
    <source>
        <dbReference type="PROSITE-ProRule" id="PRU10141"/>
    </source>
</evidence>
<evidence type="ECO:0000256" key="1">
    <source>
        <dbReference type="ARBA" id="ARBA00004479"/>
    </source>
</evidence>
<keyword evidence="26" id="KW-1185">Reference proteome</keyword>
<evidence type="ECO:0000259" key="24">
    <source>
        <dbReference type="PROSITE" id="PS50011"/>
    </source>
</evidence>
<dbReference type="CDD" id="cd13999">
    <property type="entry name" value="STKc_MAP3K-like"/>
    <property type="match status" value="2"/>
</dbReference>
<evidence type="ECO:0000256" key="3">
    <source>
        <dbReference type="ARBA" id="ARBA00007449"/>
    </source>
</evidence>
<dbReference type="Gene3D" id="3.30.70.1230">
    <property type="entry name" value="Nucleotide cyclase"/>
    <property type="match status" value="1"/>
</dbReference>
<comment type="catalytic activity">
    <reaction evidence="20">
        <text>L-seryl-[protein] + ATP = O-phospho-L-seryl-[protein] + ADP + H(+)</text>
        <dbReference type="Rhea" id="RHEA:17989"/>
        <dbReference type="Rhea" id="RHEA-COMP:9863"/>
        <dbReference type="Rhea" id="RHEA-COMP:11604"/>
        <dbReference type="ChEBI" id="CHEBI:15378"/>
        <dbReference type="ChEBI" id="CHEBI:29999"/>
        <dbReference type="ChEBI" id="CHEBI:30616"/>
        <dbReference type="ChEBI" id="CHEBI:83421"/>
        <dbReference type="ChEBI" id="CHEBI:456216"/>
        <dbReference type="EC" id="2.7.11.1"/>
    </reaction>
</comment>
<dbReference type="PROSITE" id="PS00108">
    <property type="entry name" value="PROTEIN_KINASE_ST"/>
    <property type="match status" value="2"/>
</dbReference>
<evidence type="ECO:0000256" key="8">
    <source>
        <dbReference type="ARBA" id="ARBA00022692"/>
    </source>
</evidence>
<dbReference type="Pfam" id="PF07714">
    <property type="entry name" value="PK_Tyr_Ser-Thr"/>
    <property type="match status" value="2"/>
</dbReference>
<dbReference type="GO" id="GO:0009190">
    <property type="term" value="P:cyclic nucleotide biosynthetic process"/>
    <property type="evidence" value="ECO:0007669"/>
    <property type="project" value="InterPro"/>
</dbReference>
<evidence type="ECO:0000313" key="25">
    <source>
        <dbReference type="EMBL" id="ELR10823.1"/>
    </source>
</evidence>
<comment type="subcellular location">
    <subcellularLocation>
        <location evidence="1">Membrane</location>
        <topology evidence="1">Single-pass type I membrane protein</topology>
    </subcellularLocation>
</comment>
<dbReference type="PANTHER" id="PTHR44329">
    <property type="entry name" value="SERINE/THREONINE-PROTEIN KINASE TNNI3K-RELATED"/>
    <property type="match status" value="1"/>
</dbReference>
<evidence type="ECO:0000256" key="18">
    <source>
        <dbReference type="ARBA" id="ARBA00023180"/>
    </source>
</evidence>
<keyword evidence="13 21" id="KW-0067">ATP-binding</keyword>
<dbReference type="GeneID" id="14911205"/>
<dbReference type="InterPro" id="IPR001054">
    <property type="entry name" value="A/G_cyclase"/>
</dbReference>
<evidence type="ECO:0000256" key="2">
    <source>
        <dbReference type="ARBA" id="ARBA00005843"/>
    </source>
</evidence>
<dbReference type="SMART" id="SM00044">
    <property type="entry name" value="CYCc"/>
    <property type="match status" value="1"/>
</dbReference>
<organism evidence="25 26">
    <name type="scientific">Acanthamoeba castellanii (strain ATCC 30010 / Neff)</name>
    <dbReference type="NCBI Taxonomy" id="1257118"/>
    <lineage>
        <taxon>Eukaryota</taxon>
        <taxon>Amoebozoa</taxon>
        <taxon>Discosea</taxon>
        <taxon>Longamoebia</taxon>
        <taxon>Centramoebida</taxon>
        <taxon>Acanthamoebidae</taxon>
        <taxon>Acanthamoeba</taxon>
    </lineage>
</organism>
<dbReference type="InterPro" id="IPR051681">
    <property type="entry name" value="Ser/Thr_Kinases-Pseudokinases"/>
</dbReference>
<evidence type="ECO:0000256" key="4">
    <source>
        <dbReference type="ARBA" id="ARBA00012513"/>
    </source>
</evidence>
<reference evidence="25 26" key="1">
    <citation type="journal article" date="2013" name="Genome Biol.">
        <title>Genome of Acanthamoeba castellanii highlights extensive lateral gene transfer and early evolution of tyrosine kinase signaling.</title>
        <authorList>
            <person name="Clarke M."/>
            <person name="Lohan A.J."/>
            <person name="Liu B."/>
            <person name="Lagkouvardos I."/>
            <person name="Roy S."/>
            <person name="Zafar N."/>
            <person name="Bertelli C."/>
            <person name="Schilde C."/>
            <person name="Kianianmomeni A."/>
            <person name="Burglin T.R."/>
            <person name="Frech C."/>
            <person name="Turcotte B."/>
            <person name="Kopec K.O."/>
            <person name="Synnott J.M."/>
            <person name="Choo C."/>
            <person name="Paponov I."/>
            <person name="Finkler A."/>
            <person name="Soon Heng Tan C."/>
            <person name="Hutchins A.P."/>
            <person name="Weinmeier T."/>
            <person name="Rattei T."/>
            <person name="Chu J.S."/>
            <person name="Gimenez G."/>
            <person name="Irimia M."/>
            <person name="Rigden D.J."/>
            <person name="Fitzpatrick D.A."/>
            <person name="Lorenzo-Morales J."/>
            <person name="Bateman A."/>
            <person name="Chiu C.H."/>
            <person name="Tang P."/>
            <person name="Hegemann P."/>
            <person name="Fromm H."/>
            <person name="Raoult D."/>
            <person name="Greub G."/>
            <person name="Miranda-Saavedra D."/>
            <person name="Chen N."/>
            <person name="Nash P."/>
            <person name="Ginger M.L."/>
            <person name="Horn M."/>
            <person name="Schaap P."/>
            <person name="Caler L."/>
            <person name="Loftus B."/>
        </authorList>
    </citation>
    <scope>NUCLEOTIDE SEQUENCE [LARGE SCALE GENOMIC DNA]</scope>
    <source>
        <strain evidence="25 26">Neff</strain>
    </source>
</reference>
<keyword evidence="17" id="KW-1015">Disulfide bond</keyword>
<dbReference type="SUPFAM" id="SSF53850">
    <property type="entry name" value="Periplasmic binding protein-like II"/>
    <property type="match status" value="2"/>
</dbReference>
<keyword evidence="14 23" id="KW-1133">Transmembrane helix</keyword>
<dbReference type="PRINTS" id="PR00109">
    <property type="entry name" value="TYRKINASE"/>
</dbReference>
<dbReference type="InterPro" id="IPR001245">
    <property type="entry name" value="Ser-Thr/Tyr_kinase_cat_dom"/>
</dbReference>
<dbReference type="SUPFAM" id="SSF56112">
    <property type="entry name" value="Protein kinase-like (PK-like)"/>
    <property type="match status" value="2"/>
</dbReference>
<dbReference type="Pfam" id="PF00211">
    <property type="entry name" value="Guanylate_cyc"/>
    <property type="match status" value="1"/>
</dbReference>
<dbReference type="Pfam" id="PF12849">
    <property type="entry name" value="PBP_like_2"/>
    <property type="match status" value="1"/>
</dbReference>
<dbReference type="Gene3D" id="1.10.510.10">
    <property type="entry name" value="Transferase(Phosphotransferase) domain 1"/>
    <property type="match status" value="2"/>
</dbReference>
<keyword evidence="11 21" id="KW-0547">Nucleotide-binding</keyword>
<comment type="similarity">
    <text evidence="2">Belongs to the protein kinase superfamily. TKL Ser/Thr protein kinase family.</text>
</comment>
<keyword evidence="6" id="KW-0245">EGF-like domain</keyword>
<dbReference type="GO" id="GO:0004674">
    <property type="term" value="F:protein serine/threonine kinase activity"/>
    <property type="evidence" value="ECO:0007669"/>
    <property type="project" value="UniProtKB-KW"/>
</dbReference>
<dbReference type="FunFam" id="3.30.200.20:FF:000180">
    <property type="entry name" value="serine/threonine-protein kinase STY46-like"/>
    <property type="match status" value="1"/>
</dbReference>
<keyword evidence="15" id="KW-0401">Integrin</keyword>
<evidence type="ECO:0000256" key="23">
    <source>
        <dbReference type="SAM" id="Phobius"/>
    </source>
</evidence>
<dbReference type="InterPro" id="IPR011009">
    <property type="entry name" value="Kinase-like_dom_sf"/>
</dbReference>
<accession>L8GDM5</accession>
<evidence type="ECO:0000256" key="6">
    <source>
        <dbReference type="ARBA" id="ARBA00022536"/>
    </source>
</evidence>
<keyword evidence="8 23" id="KW-0812">Transmembrane</keyword>
<feature type="region of interest" description="Disordered" evidence="22">
    <location>
        <begin position="1161"/>
        <end position="1183"/>
    </location>
</feature>
<keyword evidence="9" id="KW-0732">Signal</keyword>
<dbReference type="EC" id="2.7.11.1" evidence="4"/>
<dbReference type="SMART" id="SM00220">
    <property type="entry name" value="S_TKc"/>
    <property type="match status" value="2"/>
</dbReference>
<feature type="domain" description="Protein kinase" evidence="24">
    <location>
        <begin position="1538"/>
        <end position="1794"/>
    </location>
</feature>
<evidence type="ECO:0000256" key="16">
    <source>
        <dbReference type="ARBA" id="ARBA00023136"/>
    </source>
</evidence>
<dbReference type="FunFam" id="3.30.200.20:FF:000060">
    <property type="entry name" value="Serine/threonine-protein kinase isoform 1"/>
    <property type="match status" value="1"/>
</dbReference>
<evidence type="ECO:0000256" key="17">
    <source>
        <dbReference type="ARBA" id="ARBA00023157"/>
    </source>
</evidence>
<feature type="domain" description="Protein kinase" evidence="24">
    <location>
        <begin position="820"/>
        <end position="1132"/>
    </location>
</feature>
<protein>
    <recommendedName>
        <fullName evidence="4">non-specific serine/threonine protein kinase</fullName>
        <ecNumber evidence="4">2.7.11.1</ecNumber>
    </recommendedName>
</protein>
<dbReference type="PROSITE" id="PS00107">
    <property type="entry name" value="PROTEIN_KINASE_ATP"/>
    <property type="match status" value="2"/>
</dbReference>
<gene>
    <name evidence="25" type="ORF">ACA1_109130</name>
</gene>
<feature type="binding site" evidence="21">
    <location>
        <position position="1565"/>
    </location>
    <ligand>
        <name>ATP</name>
        <dbReference type="ChEBI" id="CHEBI:30616"/>
    </ligand>
</feature>
<dbReference type="GO" id="GO:0005524">
    <property type="term" value="F:ATP binding"/>
    <property type="evidence" value="ECO:0007669"/>
    <property type="project" value="UniProtKB-UniRule"/>
</dbReference>
<dbReference type="Gene3D" id="3.40.190.10">
    <property type="entry name" value="Periplasmic binding protein-like II"/>
    <property type="match status" value="4"/>
</dbReference>
<feature type="compositionally biased region" description="Basic and acidic residues" evidence="22">
    <location>
        <begin position="1447"/>
        <end position="1464"/>
    </location>
</feature>
<evidence type="ECO:0000256" key="10">
    <source>
        <dbReference type="ARBA" id="ARBA00022737"/>
    </source>
</evidence>
<evidence type="ECO:0000256" key="12">
    <source>
        <dbReference type="ARBA" id="ARBA00022777"/>
    </source>
</evidence>
<sequence>MEHNRRRRAPSGSPATAVPLVVAVCLLLFFVLSCTTIRGAQSLAVAGSGEASLVDVYTGLGSAYLYSKDVISVSFTASTNVTTTLNALPAGRVYFVGTSSTVSRFYAGSAGSYAQIPVMATAMVAAYPTAVFSPKVAGAVLTLPTAVVAGMWNGTYTSWEDAGVVAPNANMNLPNTSNGASSSELTIIYCNDVLGEGGVLANYLSAIDPGMAAVFAQRGAAGFGGLAAVTGGRAFSGCSVAAKQALLAAHPNSVVFTMYPDYKKNGTGLAYAQMTDRSGALVTLDAALTAVTKAMTTAASYDGSLVFDLTNQANGSWPLAAMSSVVTYNYTASGASDSIDCATIKEVLSFLSWTQINDNAIALIKASGLIVLSGRQRVNMLDHLSEVVCNGQEALTTAFLLGMGPAIPTYTSWATEYGSSGFTLKYFATSSVEGLASMGDNSMDFASTGAPLTAAQQAALPDVITVPMVSYAFVFNYNMPELINTDYRITLSFQIVSDIYMNRIQTWDHPDILALNQEIAHLLPVNQPIIVTYFTTAQVTAQAINQALSLNVPEFAQNIGYDGVPVYPVASEVNRTKPCATLNDATAAMRTPYALGQGVSFTALSSATLRPASMKINDTVLTPSRSSIVAGISNAASPTDLLILSSPGNGSWPMISTNALAVHSRDMVDCTKAKELVGWIYWTQTDPTAANIAQANKLIVAGQSAPVKRAMLNFIANITCDGEPVSALAYCITQGTICSDHGACFSNKCVCDDDWKGTYCESPISSDSSSSSDVVVPLLASFLPVLAGLIVLGLLLGFFLYWRLRHMKKKDEWEIPYSEVDLGDPLGQGGYGSVYKSEWRGTQVAVKVLIDGRVTKEMERSFHEEVSIMSSLRHPNVVLFMGACTKPPHLFIIMEYMALGSLFDLLHNELVPDIPALLRTKMLYQAAKGMHFLHSSGVVHCDLKSLNLLLDSKWNLKVSDFGLTKVKGELLRNGSHSRSAGAVGTIHWTAPEVLAESDTVDYVLADIYSYGIVMWETFTRQQPYDGMSPAAIAVSVLRNNYRPSIPEGYDLSALPTGLLDDVSFSSATGSHHSAFPGASSQSQAFNGRYVNSPEYDQDLKYLHLMTQCWHQDPVMRPSFLEIMTQLSTNDYGGGSKSGGSSSSSSSMASYPDIRRMQARRNHDGQSTLASTNSDPLSSSASLNSGSMELDAKSGIHIPAFKYKVKIDEAGNLVGRYGTNEAMLSNDNVAAVFLDVTSAHVLWQRAPEAMVETMLLYNELVRALAVRHHGHETMVGDRGNSEGSMCLLFNDPEAACMMCFDLQKELLELSWPKKLLAVPQAEEVIDPVTENVIFRGPRVRCGIHVGRIAAKRGNDIRKAGLKHSGPAIEAAMKLASVAKPGQIVISANVRNRLIESGLVKKKKSKALDNGDQSGGKKRDDAKSIKTSFLRKVELPISAPRASGSFAVEDVRSSEDRNGRERRDSDLADVKAFEMKVPGLYRFYENEGADDSENSERDGSSSQQVQVARHGRGTVEGDAETWLNSANMCPWIIDYSKVTVYDDKPLGSGSYGVVYRGKWQNVDIAVKRFIKQTMNERHILEFRSEMSILSGLHHPNIITFVGACVVEPNLCIITEYMKNGNLRHILSSSVKLSFNDRMRMLLHTAQGLQYLHDTVSPSIIHRDLKCSNILVDETNGVWTVKIADFGFARVKETNTTMTRCGTPSWIAPEIIRGEKYTEKADIYSLGIIMWEVLTRRVPYEGLNFMAVSLHVLDNNRPDVPDNCPADFKKMMTRCWHPKAHKRPSITDVVGFFKQLVGASPFDV</sequence>
<dbReference type="Gene3D" id="2.10.25.10">
    <property type="entry name" value="Laminin"/>
    <property type="match status" value="1"/>
</dbReference>
<dbReference type="InterPro" id="IPR000719">
    <property type="entry name" value="Prot_kinase_dom"/>
</dbReference>
<evidence type="ECO:0000256" key="15">
    <source>
        <dbReference type="ARBA" id="ARBA00023037"/>
    </source>
</evidence>
<dbReference type="STRING" id="1257118.L8GDM5"/>
<dbReference type="GO" id="GO:0035556">
    <property type="term" value="P:intracellular signal transduction"/>
    <property type="evidence" value="ECO:0007669"/>
    <property type="project" value="InterPro"/>
</dbReference>
<dbReference type="SUPFAM" id="SSF57196">
    <property type="entry name" value="EGF/Laminin"/>
    <property type="match status" value="1"/>
</dbReference>
<dbReference type="RefSeq" id="XP_004332836.1">
    <property type="nucleotide sequence ID" value="XM_004332788.1"/>
</dbReference>
<dbReference type="SUPFAM" id="SSF55073">
    <property type="entry name" value="Nucleotide cyclase"/>
    <property type="match status" value="1"/>
</dbReference>
<dbReference type="OrthoDB" id="4062651at2759"/>
<dbReference type="Gene3D" id="3.30.200.20">
    <property type="entry name" value="Phosphorylase Kinase, domain 1"/>
    <property type="match status" value="2"/>
</dbReference>
<keyword evidence="16 23" id="KW-0472">Membrane</keyword>
<evidence type="ECO:0000256" key="22">
    <source>
        <dbReference type="SAM" id="MobiDB-lite"/>
    </source>
</evidence>
<feature type="transmembrane region" description="Helical" evidence="23">
    <location>
        <begin position="774"/>
        <end position="802"/>
    </location>
</feature>
<keyword evidence="7" id="KW-0808">Transferase</keyword>
<dbReference type="PROSITE" id="PS50011">
    <property type="entry name" value="PROTEIN_KINASE_DOM"/>
    <property type="match status" value="2"/>
</dbReference>
<comment type="similarity">
    <text evidence="3">Belongs to the integrin beta chain family.</text>
</comment>
<dbReference type="EMBL" id="KB008174">
    <property type="protein sequence ID" value="ELR10823.1"/>
    <property type="molecule type" value="Genomic_DNA"/>
</dbReference>
<evidence type="ECO:0000256" key="5">
    <source>
        <dbReference type="ARBA" id="ARBA00022527"/>
    </source>
</evidence>
<keyword evidence="12 25" id="KW-0418">Kinase</keyword>
<evidence type="ECO:0000256" key="14">
    <source>
        <dbReference type="ARBA" id="ARBA00022989"/>
    </source>
</evidence>
<evidence type="ECO:0000313" key="26">
    <source>
        <dbReference type="Proteomes" id="UP000011083"/>
    </source>
</evidence>
<dbReference type="InterPro" id="IPR008271">
    <property type="entry name" value="Ser/Thr_kinase_AS"/>
</dbReference>